<dbReference type="PANTHER" id="PTHR32432:SF3">
    <property type="entry name" value="ETHANOLAMINE UTILIZATION PROTEIN EUTJ"/>
    <property type="match status" value="1"/>
</dbReference>
<dbReference type="SUPFAM" id="SSF53067">
    <property type="entry name" value="Actin-like ATPase domain"/>
    <property type="match status" value="1"/>
</dbReference>
<gene>
    <name evidence="1" type="primary">pilM</name>
    <name evidence="1" type="ORF">RVIR1_12540</name>
</gene>
<dbReference type="InterPro" id="IPR005883">
    <property type="entry name" value="PilM"/>
</dbReference>
<protein>
    <submittedName>
        <fullName evidence="1">Type IV fimbrial biogenesis protein</fullName>
    </submittedName>
</protein>
<organism evidence="1 2">
    <name type="scientific">Candidatus Rickettsiella viridis</name>
    <dbReference type="NCBI Taxonomy" id="676208"/>
    <lineage>
        <taxon>Bacteria</taxon>
        <taxon>Pseudomonadati</taxon>
        <taxon>Pseudomonadota</taxon>
        <taxon>Gammaproteobacteria</taxon>
        <taxon>Legionellales</taxon>
        <taxon>Coxiellaceae</taxon>
        <taxon>Rickettsiella</taxon>
    </lineage>
</organism>
<evidence type="ECO:0000313" key="1">
    <source>
        <dbReference type="EMBL" id="BBB15710.1"/>
    </source>
</evidence>
<dbReference type="Pfam" id="PF11104">
    <property type="entry name" value="PilM_2"/>
    <property type="match status" value="1"/>
</dbReference>
<dbReference type="PANTHER" id="PTHR32432">
    <property type="entry name" value="CELL DIVISION PROTEIN FTSA-RELATED"/>
    <property type="match status" value="1"/>
</dbReference>
<name>A0A2Z5UXE3_9COXI</name>
<dbReference type="InterPro" id="IPR050696">
    <property type="entry name" value="FtsA/MreB"/>
</dbReference>
<accession>A0A2Z5UXE3</accession>
<dbReference type="Gene3D" id="3.30.1490.300">
    <property type="match status" value="1"/>
</dbReference>
<dbReference type="AlphaFoldDB" id="A0A2Z5UXE3"/>
<reference evidence="1 2" key="1">
    <citation type="submission" date="2017-03" db="EMBL/GenBank/DDBJ databases">
        <title>The genome sequence of Candidatus Rickettsiella viridis.</title>
        <authorList>
            <person name="Nikoh N."/>
            <person name="Tsuchida T."/>
            <person name="Yamaguchi K."/>
            <person name="Maeda T."/>
            <person name="Shigenobu S."/>
            <person name="Fukatsu T."/>
        </authorList>
    </citation>
    <scope>NUCLEOTIDE SEQUENCE [LARGE SCALE GENOMIC DNA]</scope>
    <source>
        <strain evidence="1 2">Ap-RA04</strain>
    </source>
</reference>
<dbReference type="EMBL" id="AP018005">
    <property type="protein sequence ID" value="BBB15710.1"/>
    <property type="molecule type" value="Genomic_DNA"/>
</dbReference>
<dbReference type="InterPro" id="IPR043129">
    <property type="entry name" value="ATPase_NBD"/>
</dbReference>
<keyword evidence="2" id="KW-1185">Reference proteome</keyword>
<dbReference type="Proteomes" id="UP000282483">
    <property type="component" value="Chromosome"/>
</dbReference>
<sequence>MPYELKNYTVKAIPFGNIQNNDIKSKSLLITAIKELLEKAAIYSRYCVAALPDTLVNSKWLRIDCSAAENIDVAINLAIEEHIPYPLDAMYFDYQIFDNQQEEDVSYLNVLLVACRKEHLDARLDILHQANLAPLFIEINSHAVERAYFHFYSSSTTESYMLIDVGMAQLTILFLDQTRQLRSCSERIVFSNTEAVLQQTKRFINAIFLCRPYFKWDKLFFIGSNLPVLKFLVKRLHGFLGLNTATVAWETSLFSLDSLNVKEFKKLFPSLFLSFGLALRAI</sequence>
<evidence type="ECO:0000313" key="2">
    <source>
        <dbReference type="Proteomes" id="UP000282483"/>
    </source>
</evidence>
<dbReference type="KEGG" id="rvi:RVIR1_12540"/>
<dbReference type="Gene3D" id="3.30.420.40">
    <property type="match status" value="2"/>
</dbReference>
<proteinExistence type="predicted"/>